<dbReference type="EMBL" id="CAADRP010000196">
    <property type="protein sequence ID" value="VFU24761.1"/>
    <property type="molecule type" value="Genomic_DNA"/>
</dbReference>
<protein>
    <submittedName>
        <fullName evidence="1">Uncharacterized protein</fullName>
    </submittedName>
</protein>
<accession>A0A6N2K927</accession>
<proteinExistence type="predicted"/>
<organism evidence="1">
    <name type="scientific">Salix viminalis</name>
    <name type="common">Common osier</name>
    <name type="synonym">Basket willow</name>
    <dbReference type="NCBI Taxonomy" id="40686"/>
    <lineage>
        <taxon>Eukaryota</taxon>
        <taxon>Viridiplantae</taxon>
        <taxon>Streptophyta</taxon>
        <taxon>Embryophyta</taxon>
        <taxon>Tracheophyta</taxon>
        <taxon>Spermatophyta</taxon>
        <taxon>Magnoliopsida</taxon>
        <taxon>eudicotyledons</taxon>
        <taxon>Gunneridae</taxon>
        <taxon>Pentapetalae</taxon>
        <taxon>rosids</taxon>
        <taxon>fabids</taxon>
        <taxon>Malpighiales</taxon>
        <taxon>Salicaceae</taxon>
        <taxon>Saliceae</taxon>
        <taxon>Salix</taxon>
    </lineage>
</organism>
<sequence>MFMSPSSQKKCHHNFMTIMQQAYNIQDPPCNWRWLLSYGALLSCLKRADNPSLPLTFSLGQIKQIKATLGVTINDVITGAILLGNSIAYTCKK</sequence>
<evidence type="ECO:0000313" key="1">
    <source>
        <dbReference type="EMBL" id="VFU24761.1"/>
    </source>
</evidence>
<gene>
    <name evidence="1" type="ORF">SVIM_LOCUS49637</name>
</gene>
<dbReference type="AlphaFoldDB" id="A0A6N2K927"/>
<name>A0A6N2K927_SALVM</name>
<reference evidence="1" key="1">
    <citation type="submission" date="2019-03" db="EMBL/GenBank/DDBJ databases">
        <authorList>
            <person name="Mank J."/>
            <person name="Almeida P."/>
        </authorList>
    </citation>
    <scope>NUCLEOTIDE SEQUENCE</scope>
    <source>
        <strain evidence="1">78183</strain>
    </source>
</reference>